<reference evidence="10" key="1">
    <citation type="submission" date="2025-08" db="UniProtKB">
        <authorList>
            <consortium name="RefSeq"/>
        </authorList>
    </citation>
    <scope>IDENTIFICATION</scope>
    <source>
        <tissue evidence="10">Blood</tissue>
    </source>
</reference>
<proteinExistence type="predicted"/>
<feature type="compositionally biased region" description="Basic and acidic residues" evidence="8">
    <location>
        <begin position="451"/>
        <end position="469"/>
    </location>
</feature>
<dbReference type="RefSeq" id="XP_067156633.1">
    <property type="nucleotide sequence ID" value="XM_067300532.1"/>
</dbReference>
<dbReference type="InterPro" id="IPR018487">
    <property type="entry name" value="Hemopexin-like_repeat"/>
</dbReference>
<accession>A0ABM4EVC5</accession>
<keyword evidence="5" id="KW-1015">Disulfide bond</keyword>
<feature type="compositionally biased region" description="Low complexity" evidence="8">
    <location>
        <begin position="85"/>
        <end position="99"/>
    </location>
</feature>
<evidence type="ECO:0000256" key="1">
    <source>
        <dbReference type="ARBA" id="ARBA00004613"/>
    </source>
</evidence>
<feature type="compositionally biased region" description="Low complexity" evidence="8">
    <location>
        <begin position="16"/>
        <end position="32"/>
    </location>
</feature>
<evidence type="ECO:0000313" key="10">
    <source>
        <dbReference type="RefSeq" id="XP_067156633.1"/>
    </source>
</evidence>
<dbReference type="SUPFAM" id="SSF50923">
    <property type="entry name" value="Hemopexin-like domain"/>
    <property type="match status" value="1"/>
</dbReference>
<dbReference type="Gene3D" id="2.110.10.10">
    <property type="entry name" value="Hemopexin-like domain"/>
    <property type="match status" value="1"/>
</dbReference>
<feature type="region of interest" description="Disordered" evidence="8">
    <location>
        <begin position="278"/>
        <end position="475"/>
    </location>
</feature>
<keyword evidence="6" id="KW-0325">Glycoprotein</keyword>
<evidence type="ECO:0000256" key="6">
    <source>
        <dbReference type="ARBA" id="ARBA00023180"/>
    </source>
</evidence>
<feature type="compositionally biased region" description="Basic and acidic residues" evidence="8">
    <location>
        <begin position="205"/>
        <end position="229"/>
    </location>
</feature>
<feature type="repeat" description="Hemopexin" evidence="7">
    <location>
        <begin position="605"/>
        <end position="652"/>
    </location>
</feature>
<name>A0ABM4EVC5_9AVES</name>
<evidence type="ECO:0000256" key="7">
    <source>
        <dbReference type="PROSITE-ProRule" id="PRU01011"/>
    </source>
</evidence>
<dbReference type="PROSITE" id="PS00024">
    <property type="entry name" value="HEMOPEXIN"/>
    <property type="match status" value="1"/>
</dbReference>
<protein>
    <submittedName>
        <fullName evidence="10">Proteoglycan 4 isoform X1</fullName>
    </submittedName>
</protein>
<sequence length="886" mass="93780">MTKADAPTTPKKEETTPAATEAATTKADAPTTPKDKETTPAATKAATTKADAPTTPKKEETTPAATEAATTKADAPTTPKDKETTSAATEAAKKITTLAPKVATTTPEEDMTTAGQKTATTAAKTTVSEEPLVFDKADSAATADEASIMTTTTATTTGKETTTRAKETTMTVKPDTAATDKEIVTIADKKASTTAKTVRTPVTKETSKKETTTVKEEITTTAKKDKTPAVKESVAMTAKADESPEGKGNTPDSTPAAKEAVTTTAKMDMTTVGKKIVTTAKGKETAPARQDKTPVPKEALTSTAKKEKHPVAAATVTTTAAEEQTTPMPKPAALTAAAQTGSAPQAVGTVTTATRAAAEGPTAVAPAGTRKETTTLVKGATTGTKEEAAGPSKETTTANKKETTTKKPTAATKKTPEDATTTADKKVTVKETSAVSKGTAKPAVASGATTDTRDEPLAERLPVKEEPPRHVKPLIQPGDFPALTGGMQGNCFPLGTKAPVTPPESIPGRGPAGKRPARPFRPAPGEAGAPAPVPGRGRGAAAPGVVTAAHIKEEKNLCNGKPADGMVALQNGTLAVFRGHYYWLLNGRSPPTAEPRRIADGWGIPSPIDTVFSRCNCDGKTFFIKNSLYWRFTDGVMDKGYPKALARGFAGLSGKIIAALPVARHNNRPESVYFIKKGGKIQQYVYKQEPAKKCKNKARLTIKYPAYVPRLVIRRRFQRAVRLQAFQTVRINPYPSEILRKEVKITAYWRGLPKVIHSTVSVPNYNKPDGYDYYAFSSSKLKLMQVTIAQRTEGTGKKEAQVSLSCLKCAVTTCDSARLILNKNHKKATRAKMLPVIKRCFFNKSVIRGQLVALRYNDSNQPAVACLAVGVEAYRKRLYGGGGKDT</sequence>
<evidence type="ECO:0000256" key="4">
    <source>
        <dbReference type="ARBA" id="ARBA00022737"/>
    </source>
</evidence>
<evidence type="ECO:0000256" key="2">
    <source>
        <dbReference type="ARBA" id="ARBA00022525"/>
    </source>
</evidence>
<dbReference type="CDD" id="cd00094">
    <property type="entry name" value="HX"/>
    <property type="match status" value="1"/>
</dbReference>
<dbReference type="InterPro" id="IPR018486">
    <property type="entry name" value="Hemopexin_CS"/>
</dbReference>
<feature type="region of interest" description="Disordered" evidence="8">
    <location>
        <begin position="191"/>
        <end position="266"/>
    </location>
</feature>
<evidence type="ECO:0000256" key="3">
    <source>
        <dbReference type="ARBA" id="ARBA00022729"/>
    </source>
</evidence>
<dbReference type="InterPro" id="IPR000585">
    <property type="entry name" value="Hemopexin-like_dom"/>
</dbReference>
<feature type="compositionally biased region" description="Low complexity" evidence="8">
    <location>
        <begin position="62"/>
        <end position="78"/>
    </location>
</feature>
<feature type="region of interest" description="Disordered" evidence="8">
    <location>
        <begin position="1"/>
        <end position="126"/>
    </location>
</feature>
<dbReference type="Proteomes" id="UP001652627">
    <property type="component" value="Chromosome 8"/>
</dbReference>
<feature type="compositionally biased region" description="Low complexity" evidence="8">
    <location>
        <begin position="112"/>
        <end position="126"/>
    </location>
</feature>
<feature type="compositionally biased region" description="Low complexity" evidence="8">
    <location>
        <begin position="39"/>
        <end position="55"/>
    </location>
</feature>
<dbReference type="PANTHER" id="PTHR22917:SF1">
    <property type="entry name" value="PROTEOGLYCAN 4"/>
    <property type="match status" value="1"/>
</dbReference>
<keyword evidence="4" id="KW-0677">Repeat</keyword>
<dbReference type="PANTHER" id="PTHR22917">
    <property type="entry name" value="HEMOPEXIN DOMAIN-CONTAINING PROTEIN"/>
    <property type="match status" value="1"/>
</dbReference>
<dbReference type="PROSITE" id="PS51642">
    <property type="entry name" value="HEMOPEXIN_2"/>
    <property type="match status" value="1"/>
</dbReference>
<evidence type="ECO:0000256" key="5">
    <source>
        <dbReference type="ARBA" id="ARBA00023157"/>
    </source>
</evidence>
<feature type="region of interest" description="Disordered" evidence="8">
    <location>
        <begin position="500"/>
        <end position="541"/>
    </location>
</feature>
<gene>
    <name evidence="10" type="primary">PRG4</name>
</gene>
<feature type="region of interest" description="Disordered" evidence="8">
    <location>
        <begin position="148"/>
        <end position="174"/>
    </location>
</feature>
<dbReference type="InterPro" id="IPR036375">
    <property type="entry name" value="Hemopexin-like_dom_sf"/>
</dbReference>
<keyword evidence="2" id="KW-0964">Secreted</keyword>
<dbReference type="SMART" id="SM00120">
    <property type="entry name" value="HX"/>
    <property type="match status" value="2"/>
</dbReference>
<keyword evidence="9" id="KW-1185">Reference proteome</keyword>
<feature type="compositionally biased region" description="Low complexity" evidence="8">
    <location>
        <begin position="406"/>
        <end position="422"/>
    </location>
</feature>
<evidence type="ECO:0000256" key="8">
    <source>
        <dbReference type="SAM" id="MobiDB-lite"/>
    </source>
</evidence>
<comment type="subcellular location">
    <subcellularLocation>
        <location evidence="1">Secreted</location>
    </subcellularLocation>
</comment>
<feature type="compositionally biased region" description="Low complexity" evidence="8">
    <location>
        <begin position="311"/>
        <end position="383"/>
    </location>
</feature>
<organism evidence="9 10">
    <name type="scientific">Apteryx mantelli</name>
    <name type="common">North Island brown kiwi</name>
    <dbReference type="NCBI Taxonomy" id="2696672"/>
    <lineage>
        <taxon>Eukaryota</taxon>
        <taxon>Metazoa</taxon>
        <taxon>Chordata</taxon>
        <taxon>Craniata</taxon>
        <taxon>Vertebrata</taxon>
        <taxon>Euteleostomi</taxon>
        <taxon>Archelosauria</taxon>
        <taxon>Archosauria</taxon>
        <taxon>Dinosauria</taxon>
        <taxon>Saurischia</taxon>
        <taxon>Theropoda</taxon>
        <taxon>Coelurosauria</taxon>
        <taxon>Aves</taxon>
        <taxon>Palaeognathae</taxon>
        <taxon>Apterygiformes</taxon>
        <taxon>Apterygidae</taxon>
        <taxon>Apteryx</taxon>
    </lineage>
</organism>
<feature type="compositionally biased region" description="Low complexity" evidence="8">
    <location>
        <begin position="149"/>
        <end position="160"/>
    </location>
</feature>
<dbReference type="InterPro" id="IPR051298">
    <property type="entry name" value="Heme_transport/Cell_adhesion"/>
</dbReference>
<evidence type="ECO:0000313" key="9">
    <source>
        <dbReference type="Proteomes" id="UP001652627"/>
    </source>
</evidence>
<dbReference type="Pfam" id="PF00045">
    <property type="entry name" value="Hemopexin"/>
    <property type="match status" value="1"/>
</dbReference>
<keyword evidence="3" id="KW-0732">Signal</keyword>
<dbReference type="GeneID" id="106486024"/>
<feature type="compositionally biased region" description="Basic and acidic residues" evidence="8">
    <location>
        <begin position="281"/>
        <end position="295"/>
    </location>
</feature>